<protein>
    <submittedName>
        <fullName evidence="6">TonB-dependent receptor</fullName>
    </submittedName>
</protein>
<name>A0A2A4FUR0_9SPHN</name>
<dbReference type="InterPro" id="IPR057601">
    <property type="entry name" value="Oar-like_b-barrel"/>
</dbReference>
<dbReference type="RefSeq" id="WP_066962926.1">
    <property type="nucleotide sequence ID" value="NZ_CP023449.1"/>
</dbReference>
<dbReference type="GO" id="GO:0009279">
    <property type="term" value="C:cell outer membrane"/>
    <property type="evidence" value="ECO:0007669"/>
    <property type="project" value="UniProtKB-SubCell"/>
</dbReference>
<dbReference type="EMBL" id="NWUF01000011">
    <property type="protein sequence ID" value="PCE41889.1"/>
    <property type="molecule type" value="Genomic_DNA"/>
</dbReference>
<dbReference type="Gene3D" id="2.40.170.20">
    <property type="entry name" value="TonB-dependent receptor, beta-barrel domain"/>
    <property type="match status" value="1"/>
</dbReference>
<dbReference type="InterPro" id="IPR037066">
    <property type="entry name" value="Plug_dom_sf"/>
</dbReference>
<dbReference type="Pfam" id="PF25183">
    <property type="entry name" value="OMP_b-brl_4"/>
    <property type="match status" value="2"/>
</dbReference>
<proteinExistence type="predicted"/>
<dbReference type="Gene3D" id="2.60.40.1120">
    <property type="entry name" value="Carboxypeptidase-like, regulatory domain"/>
    <property type="match status" value="1"/>
</dbReference>
<evidence type="ECO:0000259" key="5">
    <source>
        <dbReference type="Pfam" id="PF25183"/>
    </source>
</evidence>
<dbReference type="SUPFAM" id="SSF49452">
    <property type="entry name" value="Starch-binding domain-like"/>
    <property type="match status" value="1"/>
</dbReference>
<dbReference type="InterPro" id="IPR036942">
    <property type="entry name" value="Beta-barrel_TonB_sf"/>
</dbReference>
<evidence type="ECO:0000313" key="7">
    <source>
        <dbReference type="Proteomes" id="UP000218934"/>
    </source>
</evidence>
<evidence type="ECO:0000256" key="1">
    <source>
        <dbReference type="ARBA" id="ARBA00004442"/>
    </source>
</evidence>
<keyword evidence="6" id="KW-0675">Receptor</keyword>
<feature type="domain" description="TonB-dependent transporter Oar-like beta-barrel" evidence="5">
    <location>
        <begin position="244"/>
        <end position="315"/>
    </location>
</feature>
<evidence type="ECO:0000256" key="2">
    <source>
        <dbReference type="ARBA" id="ARBA00023136"/>
    </source>
</evidence>
<keyword evidence="2" id="KW-0472">Membrane</keyword>
<dbReference type="Gene3D" id="2.170.130.10">
    <property type="entry name" value="TonB-dependent receptor, plug domain"/>
    <property type="match status" value="1"/>
</dbReference>
<feature type="domain" description="TonB-dependent transporter Oar-like beta-barrel" evidence="5">
    <location>
        <begin position="352"/>
        <end position="1032"/>
    </location>
</feature>
<dbReference type="Proteomes" id="UP000218934">
    <property type="component" value="Unassembled WGS sequence"/>
</dbReference>
<feature type="signal peptide" evidence="4">
    <location>
        <begin position="1"/>
        <end position="25"/>
    </location>
</feature>
<dbReference type="OrthoDB" id="9768147at2"/>
<evidence type="ECO:0000256" key="3">
    <source>
        <dbReference type="ARBA" id="ARBA00023237"/>
    </source>
</evidence>
<comment type="subcellular location">
    <subcellularLocation>
        <location evidence="1">Cell outer membrane</location>
    </subcellularLocation>
</comment>
<dbReference type="InterPro" id="IPR013784">
    <property type="entry name" value="Carb-bd-like_fold"/>
</dbReference>
<dbReference type="AlphaFoldDB" id="A0A2A4FUR0"/>
<accession>A0A2A4FUR0</accession>
<evidence type="ECO:0000256" key="4">
    <source>
        <dbReference type="SAM" id="SignalP"/>
    </source>
</evidence>
<dbReference type="SUPFAM" id="SSF56935">
    <property type="entry name" value="Porins"/>
    <property type="match status" value="1"/>
</dbReference>
<evidence type="ECO:0000313" key="6">
    <source>
        <dbReference type="EMBL" id="PCE41889.1"/>
    </source>
</evidence>
<gene>
    <name evidence="6" type="ORF">COO09_12745</name>
</gene>
<dbReference type="Pfam" id="PF13620">
    <property type="entry name" value="CarboxypepD_reg"/>
    <property type="match status" value="1"/>
</dbReference>
<sequence>MRNFNLGCAVGAIAVAIVASAPLQAQETTSSIQGSVTASGQPVSGATVTITHVPSGTRSTVSTNSSGSFNAGGLRTGGPFTVVVAAPGYSESTVTDVNTVAGQAFTLPIELAEQGGQEIVVSATSIKSARTVSQGPVTLLTTADIAKVATVNRDIRDLSRRDPFARLDDTPGGGRAISFAGQNARYNRFTVDGVPITDNFGLNTDGLPSRRSPIPLDAVGQFQAKVAPYDVRDGNFQGGAINIVLRSGSNDFQGTGFFAYSDQSLTGKKTKAGPGIPTGRVTLPSFKYKNYGAEISGPIIKDKLFFMIAGERIRAPLPIAEGPSDNNAGIGISTLTQAQVDAVSAIAQSRYNYDTGGVLKTNGDKDDRLVAKLDANLSDTQRLSLTYAYAKDAITLVQNAFPTAPQGLGLASNAYIQGNRLHIGVAQLNSQWTDDFSTEVRGFYKDYVRIQDPLLGRGFAQFQVCTAPTSDRTTAGAAASANINCPTNFATVSFGPDISRQTNALTSNTWGGFVQARLTKGDHNIRAFVDIQSTEVFNSFLQRSAGDYYFDSIADFQAGNAQRFRYGNGIPTLIPEDAAAGFKYQAYTFGIMDTWKITPEFNISYGLRYDLYGGHSRAVINPNFVSRYGFANNAYLSGRGILQPRFGFDYKPTSRLNIRGGVGVFSGGTPDVYFSNSFSNTGVLTNSVEVQQANSGAYTGTGVNATNGAAILSNVNGATIPAAANALLLNATTSANATTNAVDPNFKIPSQWRGTLSATYNADLGPLGDDWEFGADFFYSKVRNQVFFSDLRVRPNGLTTPDGRARYTPITSFADTNSDIFLTNSKKGRSYVYVARLQKAFDIGVDAGVSFTYQDIKDQNPATSSTAGSNYAAGVSFDPNGPAYGISNDQVKYAFKYNLSFEKEFFGDNKTTISLFGETRIGHPYSFTLRDAASRSQIFGTIGTGTRYLLYVPTGVNDPLVSFDTAANAAAFDAYVNATGLDKYRGKVAPRNGFNSRWFTKIDLHLSQEIPTGLGDSKVTLFADIENFTNLLNKKWGQIREYAFPYTVSPVTVTCLTAPVATGTAPGAATGANAGAPCVQYRYTPTQTSGGVFAAPTETIYSRQSLYQIRVGVRFSF</sequence>
<dbReference type="KEGG" id="rdi:CMV14_14990"/>
<organism evidence="6 7">
    <name type="scientific">Rhizorhabdus dicambivorans</name>
    <dbReference type="NCBI Taxonomy" id="1850238"/>
    <lineage>
        <taxon>Bacteria</taxon>
        <taxon>Pseudomonadati</taxon>
        <taxon>Pseudomonadota</taxon>
        <taxon>Alphaproteobacteria</taxon>
        <taxon>Sphingomonadales</taxon>
        <taxon>Sphingomonadaceae</taxon>
        <taxon>Rhizorhabdus</taxon>
    </lineage>
</organism>
<dbReference type="GO" id="GO:0030246">
    <property type="term" value="F:carbohydrate binding"/>
    <property type="evidence" value="ECO:0007669"/>
    <property type="project" value="InterPro"/>
</dbReference>
<comment type="caution">
    <text evidence="6">The sequence shown here is derived from an EMBL/GenBank/DDBJ whole genome shotgun (WGS) entry which is preliminary data.</text>
</comment>
<keyword evidence="3" id="KW-0998">Cell outer membrane</keyword>
<keyword evidence="4" id="KW-0732">Signal</keyword>
<feature type="chain" id="PRO_5013150332" evidence="4">
    <location>
        <begin position="26"/>
        <end position="1117"/>
    </location>
</feature>
<keyword evidence="7" id="KW-1185">Reference proteome</keyword>
<reference evidence="6 7" key="1">
    <citation type="submission" date="2017-09" db="EMBL/GenBank/DDBJ databases">
        <title>The Catabolism of 3,6-Dichlorosalicylic acid is Initiated by the Cytochrome P450 Monooxygenase DsmABC in Rhizorhabdus dicambivorans Ndbn-20.</title>
        <authorList>
            <person name="Na L."/>
        </authorList>
    </citation>
    <scope>NUCLEOTIDE SEQUENCE [LARGE SCALE GENOMIC DNA]</scope>
    <source>
        <strain evidence="6 7">Ndbn-20m</strain>
    </source>
</reference>